<proteinExistence type="predicted"/>
<organism evidence="2 3">
    <name type="scientific">Hyphococcus luteus</name>
    <dbReference type="NCBI Taxonomy" id="2058213"/>
    <lineage>
        <taxon>Bacteria</taxon>
        <taxon>Pseudomonadati</taxon>
        <taxon>Pseudomonadota</taxon>
        <taxon>Alphaproteobacteria</taxon>
        <taxon>Parvularculales</taxon>
        <taxon>Parvularculaceae</taxon>
        <taxon>Hyphococcus</taxon>
    </lineage>
</organism>
<feature type="domain" description="DUF403" evidence="1">
    <location>
        <begin position="7"/>
        <end position="316"/>
    </location>
</feature>
<dbReference type="AlphaFoldDB" id="A0A2S7JZU7"/>
<keyword evidence="3" id="KW-1185">Reference proteome</keyword>
<gene>
    <name evidence="2" type="ORF">CW354_21765</name>
</gene>
<comment type="caution">
    <text evidence="2">The sequence shown here is derived from an EMBL/GenBank/DDBJ whole genome shotgun (WGS) entry which is preliminary data.</text>
</comment>
<dbReference type="Proteomes" id="UP000239504">
    <property type="component" value="Unassembled WGS sequence"/>
</dbReference>
<dbReference type="EMBL" id="PJCH01000017">
    <property type="protein sequence ID" value="PQA85770.1"/>
    <property type="molecule type" value="Genomic_DNA"/>
</dbReference>
<dbReference type="PANTHER" id="PTHR34595">
    <property type="entry name" value="BLR5612 PROTEIN"/>
    <property type="match status" value="1"/>
</dbReference>
<sequence length="319" mass="35985">MGDALMLLSRFADSAFWMGRYLERAESLARLLMVTESFAADQESDEAWAPILQVFADTDAFSERGKPLTALNVARFYLADPNNSNSVILAATMMKENARSLRHLLSTESWRQVSLFQKSVAALQKRRFALSKMSEICADIRDGSCTLRGVLDATCYRDEVWRFLQLGAALERADQSTRLIDIKYFRFDRDDDDDEPAPPDVAWWNTLLRSASGYHAFQRRYSFNADPADAARFLICDKHLPLSVTNAVEAACEQLARLDEDFGARPGAAVSRAAKALRERLDAPPARLSGRSLHRYLDQIQQEIITLANVLDDRYFSPA</sequence>
<dbReference type="OrthoDB" id="9803532at2"/>
<evidence type="ECO:0000313" key="2">
    <source>
        <dbReference type="EMBL" id="PQA85770.1"/>
    </source>
</evidence>
<protein>
    <recommendedName>
        <fullName evidence="1">DUF403 domain-containing protein</fullName>
    </recommendedName>
</protein>
<dbReference type="RefSeq" id="WP_104832406.1">
    <property type="nucleotide sequence ID" value="NZ_PJCH01000017.1"/>
</dbReference>
<evidence type="ECO:0000259" key="1">
    <source>
        <dbReference type="Pfam" id="PF04168"/>
    </source>
</evidence>
<accession>A0A2S7JZU7</accession>
<dbReference type="InterPro" id="IPR007296">
    <property type="entry name" value="DUF403"/>
</dbReference>
<reference evidence="2 3" key="1">
    <citation type="submission" date="2017-12" db="EMBL/GenBank/DDBJ databases">
        <authorList>
            <person name="Hurst M.R.H."/>
        </authorList>
    </citation>
    <scope>NUCLEOTIDE SEQUENCE [LARGE SCALE GENOMIC DNA]</scope>
    <source>
        <strain evidence="2 3">SY-3-19</strain>
    </source>
</reference>
<evidence type="ECO:0000313" key="3">
    <source>
        <dbReference type="Proteomes" id="UP000239504"/>
    </source>
</evidence>
<dbReference type="InterPro" id="IPR051680">
    <property type="entry name" value="ATP-dep_Glu-Cys_Ligase-2"/>
</dbReference>
<dbReference type="PANTHER" id="PTHR34595:SF7">
    <property type="entry name" value="SLL1039 PROTEIN"/>
    <property type="match status" value="1"/>
</dbReference>
<dbReference type="Pfam" id="PF04168">
    <property type="entry name" value="Alpha-E"/>
    <property type="match status" value="1"/>
</dbReference>
<name>A0A2S7JZU7_9PROT</name>